<evidence type="ECO:0000313" key="3">
    <source>
        <dbReference type="EMBL" id="RMX38784.1"/>
    </source>
</evidence>
<gene>
    <name evidence="3" type="ORF">pdam_00017688</name>
</gene>
<evidence type="ECO:0000256" key="2">
    <source>
        <dbReference type="SAM" id="MobiDB-lite"/>
    </source>
</evidence>
<dbReference type="InterPro" id="IPR008775">
    <property type="entry name" value="Phytyl_CoA_dOase-like"/>
</dbReference>
<dbReference type="OrthoDB" id="445007at2759"/>
<organism evidence="3 4">
    <name type="scientific">Pocillopora damicornis</name>
    <name type="common">Cauliflower coral</name>
    <name type="synonym">Millepora damicornis</name>
    <dbReference type="NCBI Taxonomy" id="46731"/>
    <lineage>
        <taxon>Eukaryota</taxon>
        <taxon>Metazoa</taxon>
        <taxon>Cnidaria</taxon>
        <taxon>Anthozoa</taxon>
        <taxon>Hexacorallia</taxon>
        <taxon>Scleractinia</taxon>
        <taxon>Astrocoeniina</taxon>
        <taxon>Pocilloporidae</taxon>
        <taxon>Pocillopora</taxon>
    </lineage>
</organism>
<dbReference type="PANTHER" id="PTHR20883">
    <property type="entry name" value="PHYTANOYL-COA DIOXYGENASE DOMAIN CONTAINING 1"/>
    <property type="match status" value="1"/>
</dbReference>
<protein>
    <recommendedName>
        <fullName evidence="5">Phytanoyl-CoA dioxygenase</fullName>
    </recommendedName>
</protein>
<dbReference type="Proteomes" id="UP000275408">
    <property type="component" value="Unassembled WGS sequence"/>
</dbReference>
<comment type="cofactor">
    <cofactor evidence="1">
        <name>Fe cation</name>
        <dbReference type="ChEBI" id="CHEBI:24875"/>
    </cofactor>
</comment>
<accession>A0A3M6TBY2</accession>
<proteinExistence type="predicted"/>
<dbReference type="PANTHER" id="PTHR20883:SF14">
    <property type="entry name" value="PHYTANOYL-COA DIOXYGENASE"/>
    <property type="match status" value="1"/>
</dbReference>
<dbReference type="STRING" id="46731.A0A3M6TBY2"/>
<feature type="region of interest" description="Disordered" evidence="2">
    <location>
        <begin position="1"/>
        <end position="23"/>
    </location>
</feature>
<name>A0A3M6TBY2_POCDA</name>
<reference evidence="3 4" key="1">
    <citation type="journal article" date="2018" name="Sci. Rep.">
        <title>Comparative analysis of the Pocillopora damicornis genome highlights role of immune system in coral evolution.</title>
        <authorList>
            <person name="Cunning R."/>
            <person name="Bay R.A."/>
            <person name="Gillette P."/>
            <person name="Baker A.C."/>
            <person name="Traylor-Knowles N."/>
        </authorList>
    </citation>
    <scope>NUCLEOTIDE SEQUENCE [LARGE SCALE GENOMIC DNA]</scope>
    <source>
        <strain evidence="3">RSMAS</strain>
        <tissue evidence="3">Whole animal</tissue>
    </source>
</reference>
<evidence type="ECO:0000256" key="1">
    <source>
        <dbReference type="ARBA" id="ARBA00001962"/>
    </source>
</evidence>
<sequence>MPTYTSAQPELFTNPPEKTSSAQKKGQLTDEQVQQYFSEGFLLVPEFFEKSELEPIITAICELVDGLAEKLYSAGKIKDKYKNATFFDRLILIEKEFPGAAVLLHKNGIMPKAFQDLWMNERLLNVIEQFIGPEIGGHPVWNLRTKTPKNSQVTVPWHQDSAYLTSAACEVLQPTAWIPLLDTNRTNDVDFEKDIVLCEVPFGGVLFINNLVPHRRKHLDKIRWSLDLRWQRPDKPNGFYGLKENILLRTSKDPNYTVDWTEFASCDRTELQRGHQDVKTKFEKEEIKLKPEEDPEFDTTIIGPWMGQWEIVHHNKHTIKYKDPGDNEESWSNYQSTWTKA</sequence>
<dbReference type="Gene3D" id="2.60.120.620">
    <property type="entry name" value="q2cbj1_9rhob like domain"/>
    <property type="match status" value="1"/>
</dbReference>
<dbReference type="Pfam" id="PF05721">
    <property type="entry name" value="PhyH"/>
    <property type="match status" value="1"/>
</dbReference>
<keyword evidence="4" id="KW-1185">Reference proteome</keyword>
<evidence type="ECO:0000313" key="4">
    <source>
        <dbReference type="Proteomes" id="UP000275408"/>
    </source>
</evidence>
<dbReference type="SUPFAM" id="SSF51197">
    <property type="entry name" value="Clavaminate synthase-like"/>
    <property type="match status" value="1"/>
</dbReference>
<evidence type="ECO:0008006" key="5">
    <source>
        <dbReference type="Google" id="ProtNLM"/>
    </source>
</evidence>
<dbReference type="EMBL" id="RCHS01003942">
    <property type="protein sequence ID" value="RMX38784.1"/>
    <property type="molecule type" value="Genomic_DNA"/>
</dbReference>
<comment type="caution">
    <text evidence="3">The sequence shown here is derived from an EMBL/GenBank/DDBJ whole genome shotgun (WGS) entry which is preliminary data.</text>
</comment>
<dbReference type="AlphaFoldDB" id="A0A3M6TBY2"/>